<dbReference type="GO" id="GO:0046654">
    <property type="term" value="P:tetrahydrofolate biosynthetic process"/>
    <property type="evidence" value="ECO:0007669"/>
    <property type="project" value="UniProtKB-UniPathway"/>
</dbReference>
<dbReference type="UniPathway" id="UPA00077">
    <property type="reaction ID" value="UER00158"/>
</dbReference>
<keyword evidence="11" id="KW-1185">Reference proteome</keyword>
<dbReference type="InterPro" id="IPR024072">
    <property type="entry name" value="DHFR-like_dom_sf"/>
</dbReference>
<dbReference type="Proteomes" id="UP000007013">
    <property type="component" value="Chromosome"/>
</dbReference>
<evidence type="ECO:0000256" key="5">
    <source>
        <dbReference type="ARBA" id="ARBA00022857"/>
    </source>
</evidence>
<gene>
    <name evidence="10" type="ordered locus">Oter_2446</name>
</gene>
<evidence type="ECO:0000256" key="4">
    <source>
        <dbReference type="ARBA" id="ARBA00022563"/>
    </source>
</evidence>
<evidence type="ECO:0000313" key="10">
    <source>
        <dbReference type="EMBL" id="ACB75728.1"/>
    </source>
</evidence>
<comment type="pathway">
    <text evidence="1">Cofactor biosynthesis; tetrahydrofolate biosynthesis; 5,6,7,8-tetrahydrofolate from 7,8-dihydrofolate: step 1/1.</text>
</comment>
<evidence type="ECO:0000256" key="6">
    <source>
        <dbReference type="ARBA" id="ARBA00023002"/>
    </source>
</evidence>
<protein>
    <recommendedName>
        <fullName evidence="3">dihydrofolate reductase</fullName>
        <ecNumber evidence="3">1.5.1.3</ecNumber>
    </recommendedName>
</protein>
<dbReference type="AlphaFoldDB" id="B1ZSC9"/>
<dbReference type="PANTHER" id="PTHR48069">
    <property type="entry name" value="DIHYDROFOLATE REDUCTASE"/>
    <property type="match status" value="1"/>
</dbReference>
<evidence type="ECO:0000256" key="7">
    <source>
        <dbReference type="ARBA" id="ARBA00025067"/>
    </source>
</evidence>
<feature type="domain" description="DHFR" evidence="9">
    <location>
        <begin position="4"/>
        <end position="163"/>
    </location>
</feature>
<name>B1ZSC9_OPITP</name>
<dbReference type="PANTHER" id="PTHR48069:SF3">
    <property type="entry name" value="DIHYDROFOLATE REDUCTASE"/>
    <property type="match status" value="1"/>
</dbReference>
<sequence length="164" mass="18585">MLPAFNVIVACSENRVIGRAGRLPWRIPEDWSFFRQRTARSTVVLGRISFQSWRSVLEDERRAVVLTRNTSLAGDRVEVAHSLTAGLAAAGAHGREIYVCGGQRVFAEAIALPSATRLYLTLIHAHVDGDRTFPEWRHEFPRVLEQREGGDENYRYTFFTLARA</sequence>
<organism evidence="10 11">
    <name type="scientific">Opitutus terrae (strain DSM 11246 / JCM 15787 / PB90-1)</name>
    <dbReference type="NCBI Taxonomy" id="452637"/>
    <lineage>
        <taxon>Bacteria</taxon>
        <taxon>Pseudomonadati</taxon>
        <taxon>Verrucomicrobiota</taxon>
        <taxon>Opitutia</taxon>
        <taxon>Opitutales</taxon>
        <taxon>Opitutaceae</taxon>
        <taxon>Opitutus</taxon>
    </lineage>
</organism>
<evidence type="ECO:0000256" key="3">
    <source>
        <dbReference type="ARBA" id="ARBA00012856"/>
    </source>
</evidence>
<keyword evidence="4" id="KW-0554">One-carbon metabolism</keyword>
<evidence type="ECO:0000259" key="9">
    <source>
        <dbReference type="PROSITE" id="PS51330"/>
    </source>
</evidence>
<dbReference type="InterPro" id="IPR012259">
    <property type="entry name" value="DHFR"/>
</dbReference>
<dbReference type="PRINTS" id="PR00070">
    <property type="entry name" value="DHFR"/>
</dbReference>
<dbReference type="EC" id="1.5.1.3" evidence="3"/>
<dbReference type="CDD" id="cd00209">
    <property type="entry name" value="DHFR"/>
    <property type="match status" value="1"/>
</dbReference>
<dbReference type="PROSITE" id="PS00075">
    <property type="entry name" value="DHFR_1"/>
    <property type="match status" value="1"/>
</dbReference>
<accession>B1ZSC9</accession>
<evidence type="ECO:0000313" key="11">
    <source>
        <dbReference type="Proteomes" id="UP000007013"/>
    </source>
</evidence>
<dbReference type="InterPro" id="IPR017925">
    <property type="entry name" value="DHFR_CS"/>
</dbReference>
<comment type="similarity">
    <text evidence="2 8">Belongs to the dihydrofolate reductase family.</text>
</comment>
<dbReference type="EMBL" id="CP001032">
    <property type="protein sequence ID" value="ACB75728.1"/>
    <property type="molecule type" value="Genomic_DNA"/>
</dbReference>
<dbReference type="Gene3D" id="3.40.430.10">
    <property type="entry name" value="Dihydrofolate Reductase, subunit A"/>
    <property type="match status" value="1"/>
</dbReference>
<dbReference type="GO" id="GO:0046655">
    <property type="term" value="P:folic acid metabolic process"/>
    <property type="evidence" value="ECO:0007669"/>
    <property type="project" value="TreeGrafter"/>
</dbReference>
<evidence type="ECO:0000256" key="8">
    <source>
        <dbReference type="RuleBase" id="RU004474"/>
    </source>
</evidence>
<evidence type="ECO:0000256" key="2">
    <source>
        <dbReference type="ARBA" id="ARBA00009539"/>
    </source>
</evidence>
<dbReference type="GO" id="GO:0050661">
    <property type="term" value="F:NADP binding"/>
    <property type="evidence" value="ECO:0007669"/>
    <property type="project" value="InterPro"/>
</dbReference>
<evidence type="ECO:0000256" key="1">
    <source>
        <dbReference type="ARBA" id="ARBA00004903"/>
    </source>
</evidence>
<dbReference type="HOGENOM" id="CLU_043966_5_1_0"/>
<dbReference type="OrthoDB" id="9804315at2"/>
<dbReference type="RefSeq" id="WP_012375263.1">
    <property type="nucleotide sequence ID" value="NC_010571.1"/>
</dbReference>
<dbReference type="Pfam" id="PF00186">
    <property type="entry name" value="DHFR_1"/>
    <property type="match status" value="1"/>
</dbReference>
<dbReference type="InterPro" id="IPR001796">
    <property type="entry name" value="DHFR_dom"/>
</dbReference>
<reference evidence="10 11" key="1">
    <citation type="journal article" date="2011" name="J. Bacteriol.">
        <title>Genome sequence of the verrucomicrobium Opitutus terrae PB90-1, an abundant inhabitant of rice paddy soil ecosystems.</title>
        <authorList>
            <person name="van Passel M.W."/>
            <person name="Kant R."/>
            <person name="Palva A."/>
            <person name="Copeland A."/>
            <person name="Lucas S."/>
            <person name="Lapidus A."/>
            <person name="Glavina del Rio T."/>
            <person name="Pitluck S."/>
            <person name="Goltsman E."/>
            <person name="Clum A."/>
            <person name="Sun H."/>
            <person name="Schmutz J."/>
            <person name="Larimer F.W."/>
            <person name="Land M.L."/>
            <person name="Hauser L."/>
            <person name="Kyrpides N."/>
            <person name="Mikhailova N."/>
            <person name="Richardson P.P."/>
            <person name="Janssen P.H."/>
            <person name="de Vos W.M."/>
            <person name="Smidt H."/>
        </authorList>
    </citation>
    <scope>NUCLEOTIDE SEQUENCE [LARGE SCALE GENOMIC DNA]</scope>
    <source>
        <strain evidence="11">DSM 11246 / JCM 15787 / PB90-1</strain>
    </source>
</reference>
<proteinExistence type="inferred from homology"/>
<dbReference type="GO" id="GO:0046452">
    <property type="term" value="P:dihydrofolate metabolic process"/>
    <property type="evidence" value="ECO:0007669"/>
    <property type="project" value="TreeGrafter"/>
</dbReference>
<keyword evidence="6" id="KW-0560">Oxidoreductase</keyword>
<dbReference type="STRING" id="452637.Oter_2446"/>
<keyword evidence="5" id="KW-0521">NADP</keyword>
<dbReference type="KEGG" id="ote:Oter_2446"/>
<dbReference type="GO" id="GO:0004146">
    <property type="term" value="F:dihydrofolate reductase activity"/>
    <property type="evidence" value="ECO:0007669"/>
    <property type="project" value="UniProtKB-EC"/>
</dbReference>
<dbReference type="GO" id="GO:0006730">
    <property type="term" value="P:one-carbon metabolic process"/>
    <property type="evidence" value="ECO:0007669"/>
    <property type="project" value="UniProtKB-KW"/>
</dbReference>
<dbReference type="SUPFAM" id="SSF53597">
    <property type="entry name" value="Dihydrofolate reductase-like"/>
    <property type="match status" value="1"/>
</dbReference>
<dbReference type="PROSITE" id="PS51330">
    <property type="entry name" value="DHFR_2"/>
    <property type="match status" value="1"/>
</dbReference>
<comment type="function">
    <text evidence="7">Key enzyme in folate metabolism. Catalyzes an essential reaction for de novo glycine and purine synthesis, and for DNA precursor synthesis.</text>
</comment>
<dbReference type="GO" id="GO:0005829">
    <property type="term" value="C:cytosol"/>
    <property type="evidence" value="ECO:0007669"/>
    <property type="project" value="TreeGrafter"/>
</dbReference>
<dbReference type="eggNOG" id="COG0262">
    <property type="taxonomic scope" value="Bacteria"/>
</dbReference>